<accession>A0ABX0WAU8</accession>
<evidence type="ECO:0000256" key="1">
    <source>
        <dbReference type="SAM" id="Phobius"/>
    </source>
</evidence>
<feature type="transmembrane region" description="Helical" evidence="1">
    <location>
        <begin position="79"/>
        <end position="99"/>
    </location>
</feature>
<organism evidence="2 3">
    <name type="scientific">Parasedimentitalea denitrificans</name>
    <dbReference type="NCBI Taxonomy" id="2211118"/>
    <lineage>
        <taxon>Bacteria</taxon>
        <taxon>Pseudomonadati</taxon>
        <taxon>Pseudomonadota</taxon>
        <taxon>Alphaproteobacteria</taxon>
        <taxon>Rhodobacterales</taxon>
        <taxon>Paracoccaceae</taxon>
        <taxon>Parasedimentitalea</taxon>
    </lineage>
</organism>
<keyword evidence="1" id="KW-1133">Transmembrane helix</keyword>
<name>A0ABX0WAU8_9RHOB</name>
<protein>
    <submittedName>
        <fullName evidence="2">DUF1761 domain-containing protein</fullName>
    </submittedName>
</protein>
<evidence type="ECO:0000313" key="2">
    <source>
        <dbReference type="EMBL" id="NIZ61782.1"/>
    </source>
</evidence>
<dbReference type="Pfam" id="PF08570">
    <property type="entry name" value="DUF1761"/>
    <property type="match status" value="1"/>
</dbReference>
<dbReference type="EMBL" id="QHLQ01000011">
    <property type="protein sequence ID" value="NIZ61782.1"/>
    <property type="molecule type" value="Genomic_DNA"/>
</dbReference>
<sequence length="128" mass="13570">MAELIQGVSWAGVISGAIGAFLLGWLWYSPKLFGPKWAEGVGVQMGDANEMPKAAMFFQLLGLFLVSWLVGVTAVSDALLTIILAVVGFSVMGYAGGLFRKNSAYARGVDAGYWVASVVVMVICQGIF</sequence>
<dbReference type="Proteomes" id="UP001429564">
    <property type="component" value="Unassembled WGS sequence"/>
</dbReference>
<keyword evidence="3" id="KW-1185">Reference proteome</keyword>
<keyword evidence="1" id="KW-0812">Transmembrane</keyword>
<proteinExistence type="predicted"/>
<gene>
    <name evidence="2" type="ORF">DL239_12450</name>
</gene>
<feature type="transmembrane region" description="Helical" evidence="1">
    <location>
        <begin position="111"/>
        <end position="127"/>
    </location>
</feature>
<feature type="transmembrane region" description="Helical" evidence="1">
    <location>
        <begin position="7"/>
        <end position="28"/>
    </location>
</feature>
<evidence type="ECO:0000313" key="3">
    <source>
        <dbReference type="Proteomes" id="UP001429564"/>
    </source>
</evidence>
<dbReference type="RefSeq" id="WP_167684416.1">
    <property type="nucleotide sequence ID" value="NZ_QHLQ01000011.1"/>
</dbReference>
<feature type="transmembrane region" description="Helical" evidence="1">
    <location>
        <begin position="54"/>
        <end position="72"/>
    </location>
</feature>
<reference evidence="2 3" key="1">
    <citation type="submission" date="2018-05" db="EMBL/GenBank/DDBJ databases">
        <authorList>
            <person name="Zhang Y.-J."/>
        </authorList>
    </citation>
    <scope>NUCLEOTIDE SEQUENCE [LARGE SCALE GENOMIC DNA]</scope>
    <source>
        <strain evidence="2 3">CY04</strain>
    </source>
</reference>
<comment type="caution">
    <text evidence="2">The sequence shown here is derived from an EMBL/GenBank/DDBJ whole genome shotgun (WGS) entry which is preliminary data.</text>
</comment>
<dbReference type="InterPro" id="IPR013879">
    <property type="entry name" value="DUF1761"/>
</dbReference>
<keyword evidence="1" id="KW-0472">Membrane</keyword>